<dbReference type="Gene3D" id="3.40.50.300">
    <property type="entry name" value="P-loop containing nucleotide triphosphate hydrolases"/>
    <property type="match status" value="1"/>
</dbReference>
<dbReference type="SMART" id="SM00838">
    <property type="entry name" value="EFG_C"/>
    <property type="match status" value="1"/>
</dbReference>
<dbReference type="SUPFAM" id="SSF54211">
    <property type="entry name" value="Ribosomal protein S5 domain 2-like"/>
    <property type="match status" value="1"/>
</dbReference>
<dbReference type="InterPro" id="IPR047872">
    <property type="entry name" value="EFG_IV"/>
</dbReference>
<dbReference type="Gene3D" id="3.30.230.10">
    <property type="match status" value="1"/>
</dbReference>
<accession>A0A4P8XXU3</accession>
<protein>
    <submittedName>
        <fullName evidence="4">Elongation factor G</fullName>
    </submittedName>
</protein>
<dbReference type="Gene3D" id="3.30.70.240">
    <property type="match status" value="1"/>
</dbReference>
<feature type="domain" description="Tr-type G" evidence="3">
    <location>
        <begin position="7"/>
        <end position="278"/>
    </location>
</feature>
<dbReference type="InterPro" id="IPR000795">
    <property type="entry name" value="T_Tr_GTP-bd_dom"/>
</dbReference>
<dbReference type="InterPro" id="IPR035649">
    <property type="entry name" value="EFG_V"/>
</dbReference>
<evidence type="ECO:0000259" key="3">
    <source>
        <dbReference type="PROSITE" id="PS51722"/>
    </source>
</evidence>
<dbReference type="SUPFAM" id="SSF50447">
    <property type="entry name" value="Translation proteins"/>
    <property type="match status" value="1"/>
</dbReference>
<dbReference type="PANTHER" id="PTHR43261:SF6">
    <property type="entry name" value="ELONGATION FACTOR G-LIKE PROTEIN"/>
    <property type="match status" value="1"/>
</dbReference>
<dbReference type="Gene3D" id="2.40.30.10">
    <property type="entry name" value="Translation factors"/>
    <property type="match status" value="1"/>
</dbReference>
<dbReference type="CDD" id="cd03713">
    <property type="entry name" value="EFG_mtEFG_C"/>
    <property type="match status" value="1"/>
</dbReference>
<dbReference type="InterPro" id="IPR014721">
    <property type="entry name" value="Ribsml_uS5_D2-typ_fold_subgr"/>
</dbReference>
<dbReference type="InterPro" id="IPR005517">
    <property type="entry name" value="Transl_elong_EFG/EF2_IV"/>
</dbReference>
<dbReference type="Pfam" id="PF22042">
    <property type="entry name" value="EF-G_D2"/>
    <property type="match status" value="1"/>
</dbReference>
<name>A0A4P8XXU3_9FIRM</name>
<dbReference type="InterPro" id="IPR053905">
    <property type="entry name" value="EF-G-like_DII"/>
</dbReference>
<dbReference type="SMART" id="SM00889">
    <property type="entry name" value="EFG_IV"/>
    <property type="match status" value="1"/>
</dbReference>
<dbReference type="Pfam" id="PF03764">
    <property type="entry name" value="EFG_IV"/>
    <property type="match status" value="1"/>
</dbReference>
<dbReference type="InterPro" id="IPR027417">
    <property type="entry name" value="P-loop_NTPase"/>
</dbReference>
<dbReference type="InterPro" id="IPR035647">
    <property type="entry name" value="EFG_III/V"/>
</dbReference>
<sequence>MRNYDSKHILNIALAGHKGSGKTSVAESMLYLTGNVSRLGKIEEGNTSLDYDPEEVKRKSSVLTAVAPVEWKNTKINLIDTPGLFDFSGGIAEGMRAAESVLVVVSGKDGVDVGTEKVVNMATEMGKTKMFFVNGLCDESARFYRVFEDLKTVFGPAVCPVVVPYINDGKAEVYVNLFEYRAYKYSEGGKVEPTDMPDLGTRFDGLREAIKEAVAETSEELLEKFIEGEEFTPEEIILGVSQGVREGTIIPVFCGDAHNTYGIDQLLNSLTWLAPKAESGAEIGSDVNGEPVEVTVNSDGVPTAIVFKTVIDPFVGKLSYIKVLSGKISTDTPLVNMRTGANERVTKVLTVKGKKQEDTPFISAGDIGAIPKLSDTLSGDTLCSPLRKVTLDGIDYPVANLSMAVYADSKDDEEKITQGILKLMEEDPTIKYVHNHETHERVVTGLGEQQLDVIVSKLKSKYNIDVKLKKPKVAYRETIRGTVKVQGRHKKQSGGHGQFGDVWIEFSPSDSDGLEFTQTVVGGSVPKGFFPAVEKGLQDSMKKGPLAGYPVVGVKANLYDGSYHPVDSSEMSFKMAASIAFKNGITQAKPTLLEPIGSLKVTVPETHTGDIMGEVTKRRGRVIGMDSTPNGMQVIEAEVPMAEMGDFNTFIKQVTQGRGSFTLDFARYEDAPANVAEKVIAEVKE</sequence>
<dbReference type="FunFam" id="3.30.230.10:FF:000003">
    <property type="entry name" value="Elongation factor G"/>
    <property type="match status" value="1"/>
</dbReference>
<organism evidence="4 5">
    <name type="scientific">Ruminococcus bovis</name>
    <dbReference type="NCBI Taxonomy" id="2564099"/>
    <lineage>
        <taxon>Bacteria</taxon>
        <taxon>Bacillati</taxon>
        <taxon>Bacillota</taxon>
        <taxon>Clostridia</taxon>
        <taxon>Eubacteriales</taxon>
        <taxon>Oscillospiraceae</taxon>
        <taxon>Ruminococcus</taxon>
    </lineage>
</organism>
<evidence type="ECO:0000256" key="2">
    <source>
        <dbReference type="ARBA" id="ARBA00023134"/>
    </source>
</evidence>
<dbReference type="SUPFAM" id="SSF54980">
    <property type="entry name" value="EF-G C-terminal domain-like"/>
    <property type="match status" value="2"/>
</dbReference>
<dbReference type="FunFam" id="3.30.70.240:FF:000001">
    <property type="entry name" value="Elongation factor G"/>
    <property type="match status" value="1"/>
</dbReference>
<dbReference type="Gene3D" id="3.30.70.870">
    <property type="entry name" value="Elongation Factor G (Translational Gtpase), domain 3"/>
    <property type="match status" value="1"/>
</dbReference>
<dbReference type="GO" id="GO:0003746">
    <property type="term" value="F:translation elongation factor activity"/>
    <property type="evidence" value="ECO:0007669"/>
    <property type="project" value="UniProtKB-KW"/>
</dbReference>
<keyword evidence="1" id="KW-0547">Nucleotide-binding</keyword>
<dbReference type="GO" id="GO:0003924">
    <property type="term" value="F:GTPase activity"/>
    <property type="evidence" value="ECO:0007669"/>
    <property type="project" value="InterPro"/>
</dbReference>
<dbReference type="GO" id="GO:0032790">
    <property type="term" value="P:ribosome disassembly"/>
    <property type="evidence" value="ECO:0007669"/>
    <property type="project" value="TreeGrafter"/>
</dbReference>
<keyword evidence="4" id="KW-0251">Elongation factor</keyword>
<dbReference type="Pfam" id="PF00679">
    <property type="entry name" value="EFG_C"/>
    <property type="match status" value="1"/>
</dbReference>
<dbReference type="Proteomes" id="UP000301475">
    <property type="component" value="Chromosome"/>
</dbReference>
<evidence type="ECO:0000313" key="4">
    <source>
        <dbReference type="EMBL" id="QCT06999.1"/>
    </source>
</evidence>
<proteinExistence type="predicted"/>
<keyword evidence="2" id="KW-0342">GTP-binding</keyword>
<dbReference type="CDD" id="cd01434">
    <property type="entry name" value="EFG_mtEFG1_IV"/>
    <property type="match status" value="1"/>
</dbReference>
<dbReference type="SUPFAM" id="SSF52540">
    <property type="entry name" value="P-loop containing nucleoside triphosphate hydrolases"/>
    <property type="match status" value="1"/>
</dbReference>
<gene>
    <name evidence="4" type="ORF">E5Z56_06320</name>
</gene>
<dbReference type="AlphaFoldDB" id="A0A4P8XXU3"/>
<dbReference type="InterPro" id="IPR041095">
    <property type="entry name" value="EFG_II"/>
</dbReference>
<dbReference type="PANTHER" id="PTHR43261">
    <property type="entry name" value="TRANSLATION ELONGATION FACTOR G-RELATED"/>
    <property type="match status" value="1"/>
</dbReference>
<dbReference type="CDD" id="cd04170">
    <property type="entry name" value="EF-G_bact"/>
    <property type="match status" value="1"/>
</dbReference>
<dbReference type="Pfam" id="PF00009">
    <property type="entry name" value="GTP_EFTU"/>
    <property type="match status" value="1"/>
</dbReference>
<dbReference type="PROSITE" id="PS51722">
    <property type="entry name" value="G_TR_2"/>
    <property type="match status" value="1"/>
</dbReference>
<dbReference type="RefSeq" id="WP_138157068.1">
    <property type="nucleotide sequence ID" value="NZ_CP039381.1"/>
</dbReference>
<keyword evidence="4" id="KW-0648">Protein biosynthesis</keyword>
<keyword evidence="5" id="KW-1185">Reference proteome</keyword>
<dbReference type="OrthoDB" id="9804431at2"/>
<dbReference type="Pfam" id="PF14492">
    <property type="entry name" value="EFG_III"/>
    <property type="match status" value="1"/>
</dbReference>
<dbReference type="CDD" id="cd04088">
    <property type="entry name" value="EFG_mtEFG_II"/>
    <property type="match status" value="1"/>
</dbReference>
<dbReference type="GO" id="GO:0005525">
    <property type="term" value="F:GTP binding"/>
    <property type="evidence" value="ECO:0007669"/>
    <property type="project" value="UniProtKB-KW"/>
</dbReference>
<dbReference type="NCBIfam" id="NF009381">
    <property type="entry name" value="PRK12740.1-5"/>
    <property type="match status" value="1"/>
</dbReference>
<dbReference type="InterPro" id="IPR000640">
    <property type="entry name" value="EFG_V-like"/>
</dbReference>
<dbReference type="EMBL" id="CP039381">
    <property type="protein sequence ID" value="QCT06999.1"/>
    <property type="molecule type" value="Genomic_DNA"/>
</dbReference>
<evidence type="ECO:0000256" key="1">
    <source>
        <dbReference type="ARBA" id="ARBA00022741"/>
    </source>
</evidence>
<dbReference type="InterPro" id="IPR020568">
    <property type="entry name" value="Ribosomal_Su5_D2-typ_SF"/>
</dbReference>
<reference evidence="4 5" key="1">
    <citation type="submission" date="2019-04" db="EMBL/GenBank/DDBJ databases">
        <authorList>
            <person name="Embree M."/>
            <person name="Gaffney J.R."/>
        </authorList>
    </citation>
    <scope>NUCLEOTIDE SEQUENCE [LARGE SCALE GENOMIC DNA]</scope>
    <source>
        <strain evidence="4 5">JE7A12</strain>
    </source>
</reference>
<evidence type="ECO:0000313" key="5">
    <source>
        <dbReference type="Proteomes" id="UP000301475"/>
    </source>
</evidence>
<dbReference type="KEGG" id="ruj:E5Z56_06320"/>
<dbReference type="InterPro" id="IPR009000">
    <property type="entry name" value="Transl_B-barrel_sf"/>
</dbReference>